<evidence type="ECO:0000256" key="1">
    <source>
        <dbReference type="SAM" id="MobiDB-lite"/>
    </source>
</evidence>
<evidence type="ECO:0000313" key="3">
    <source>
        <dbReference type="Proteomes" id="UP001500893"/>
    </source>
</evidence>
<evidence type="ECO:0000313" key="2">
    <source>
        <dbReference type="EMBL" id="GAA3141289.1"/>
    </source>
</evidence>
<dbReference type="EMBL" id="BAAAVM010000036">
    <property type="protein sequence ID" value="GAA3141289.1"/>
    <property type="molecule type" value="Genomic_DNA"/>
</dbReference>
<keyword evidence="3" id="KW-1185">Reference proteome</keyword>
<protein>
    <submittedName>
        <fullName evidence="2">Uncharacterized protein</fullName>
    </submittedName>
</protein>
<feature type="region of interest" description="Disordered" evidence="1">
    <location>
        <begin position="1"/>
        <end position="38"/>
    </location>
</feature>
<proteinExistence type="predicted"/>
<organism evidence="2 3">
    <name type="scientific">Streptomyces rameus</name>
    <dbReference type="NCBI Taxonomy" id="68261"/>
    <lineage>
        <taxon>Bacteria</taxon>
        <taxon>Bacillati</taxon>
        <taxon>Actinomycetota</taxon>
        <taxon>Actinomycetes</taxon>
        <taxon>Kitasatosporales</taxon>
        <taxon>Streptomycetaceae</taxon>
        <taxon>Streptomyces</taxon>
    </lineage>
</organism>
<comment type="caution">
    <text evidence="2">The sequence shown here is derived from an EMBL/GenBank/DDBJ whole genome shotgun (WGS) entry which is preliminary data.</text>
</comment>
<feature type="compositionally biased region" description="Basic and acidic residues" evidence="1">
    <location>
        <begin position="1"/>
        <end position="20"/>
    </location>
</feature>
<dbReference type="Proteomes" id="UP001500893">
    <property type="component" value="Unassembled WGS sequence"/>
</dbReference>
<accession>A0ABP6NA04</accession>
<gene>
    <name evidence="2" type="ORF">GCM10010521_29790</name>
</gene>
<name>A0ABP6NA04_9ACTN</name>
<sequence length="96" mass="10641">MARRAERDAARWERSRERGSADWSAGRAAGGSWAGADKGVPPVGLLCGYDDSAVRFPAGRRRSEGRRARARILVRRRDARQRISARVSPRGEVRPA</sequence>
<reference evidence="3" key="1">
    <citation type="journal article" date="2019" name="Int. J. Syst. Evol. Microbiol.">
        <title>The Global Catalogue of Microorganisms (GCM) 10K type strain sequencing project: providing services to taxonomists for standard genome sequencing and annotation.</title>
        <authorList>
            <consortium name="The Broad Institute Genomics Platform"/>
            <consortium name="The Broad Institute Genome Sequencing Center for Infectious Disease"/>
            <person name="Wu L."/>
            <person name="Ma J."/>
        </authorList>
    </citation>
    <scope>NUCLEOTIDE SEQUENCE [LARGE SCALE GENOMIC DNA]</scope>
    <source>
        <strain evidence="3">JCM 11574</strain>
    </source>
</reference>